<name>A0A2Z5TPX5_9STRE</name>
<feature type="transmembrane region" description="Helical" evidence="7">
    <location>
        <begin position="131"/>
        <end position="150"/>
    </location>
</feature>
<keyword evidence="6 7" id="KW-0472">Membrane</keyword>
<feature type="domain" description="Glycine transporter" evidence="8">
    <location>
        <begin position="105"/>
        <end position="177"/>
    </location>
</feature>
<feature type="transmembrane region" description="Helical" evidence="7">
    <location>
        <begin position="104"/>
        <end position="125"/>
    </location>
</feature>
<evidence type="ECO:0000256" key="3">
    <source>
        <dbReference type="ARBA" id="ARBA00022475"/>
    </source>
</evidence>
<comment type="similarity">
    <text evidence="2">Belongs to the UPF0126 family.</text>
</comment>
<dbReference type="PANTHER" id="PTHR30506:SF3">
    <property type="entry name" value="UPF0126 INNER MEMBRANE PROTEIN YADS-RELATED"/>
    <property type="match status" value="1"/>
</dbReference>
<feature type="transmembrane region" description="Helical" evidence="7">
    <location>
        <begin position="6"/>
        <end position="24"/>
    </location>
</feature>
<feature type="transmembrane region" description="Helical" evidence="7">
    <location>
        <begin position="162"/>
        <end position="183"/>
    </location>
</feature>
<evidence type="ECO:0000256" key="2">
    <source>
        <dbReference type="ARBA" id="ARBA00008193"/>
    </source>
</evidence>
<feature type="transmembrane region" description="Helical" evidence="7">
    <location>
        <begin position="189"/>
        <end position="208"/>
    </location>
</feature>
<sequence>MEFDLFLMICNYIGTIAFAVSGAVKGIKKKLDIFGISLLSVITAVGGGIIRDTIANRIPTALTDPAAIYLSIGVAIIMYIIVINLKQDKPLDKRRLHLLSQINLIFDAIGLAIFALIGASTGVALQLNAMTSGILAVLTGVGGGIARDLLVNETPIVLKEDVYAVLTLFSGILYHLCVVNWHLPQIPTFISIFMIALIIRLLVIKYKVNLPNMESKRKGGTQF</sequence>
<evidence type="ECO:0000256" key="6">
    <source>
        <dbReference type="ARBA" id="ARBA00023136"/>
    </source>
</evidence>
<gene>
    <name evidence="9" type="ORF">SR187_8365</name>
</gene>
<evidence type="ECO:0000256" key="4">
    <source>
        <dbReference type="ARBA" id="ARBA00022692"/>
    </source>
</evidence>
<dbReference type="PANTHER" id="PTHR30506">
    <property type="entry name" value="INNER MEMBRANE PROTEIN"/>
    <property type="match status" value="1"/>
</dbReference>
<reference evidence="9 10" key="1">
    <citation type="journal article" date="2018" name="Genome Biol. Evol.">
        <title>Complete Genome Sequence of Streptococcus ruminantium sp. nov. GUT-187T (=DSM 104980T =JCM 31869T), the Type Strain of S. ruminantium, and Comparison with Genome Sequences of Streptococcus suis Strains.</title>
        <authorList>
            <person name="Tohya M."/>
            <person name="Sekizaki T."/>
            <person name="Miyoshi-Akiyama T."/>
        </authorList>
    </citation>
    <scope>NUCLEOTIDE SEQUENCE [LARGE SCALE GENOMIC DNA]</scope>
    <source>
        <strain evidence="9 10">GUT187T</strain>
    </source>
</reference>
<proteinExistence type="inferred from homology"/>
<dbReference type="OrthoDB" id="9791874at2"/>
<evidence type="ECO:0000313" key="9">
    <source>
        <dbReference type="EMBL" id="BBA93276.1"/>
    </source>
</evidence>
<protein>
    <submittedName>
        <fullName evidence="9">Membrane protein</fullName>
    </submittedName>
</protein>
<comment type="subcellular location">
    <subcellularLocation>
        <location evidence="1">Cell membrane</location>
        <topology evidence="1">Multi-pass membrane protein</topology>
    </subcellularLocation>
</comment>
<dbReference type="AlphaFoldDB" id="A0A2Z5TPX5"/>
<accession>A0A2Z5TPX5</accession>
<feature type="transmembrane region" description="Helical" evidence="7">
    <location>
        <begin position="31"/>
        <end position="50"/>
    </location>
</feature>
<dbReference type="GeneID" id="52230188"/>
<evidence type="ECO:0000256" key="5">
    <source>
        <dbReference type="ARBA" id="ARBA00022989"/>
    </source>
</evidence>
<dbReference type="GO" id="GO:0005886">
    <property type="term" value="C:plasma membrane"/>
    <property type="evidence" value="ECO:0007669"/>
    <property type="project" value="UniProtKB-SubCell"/>
</dbReference>
<feature type="domain" description="Glycine transporter" evidence="8">
    <location>
        <begin position="9"/>
        <end position="81"/>
    </location>
</feature>
<keyword evidence="5 7" id="KW-1133">Transmembrane helix</keyword>
<dbReference type="InterPro" id="IPR005115">
    <property type="entry name" value="Gly_transporter"/>
</dbReference>
<keyword evidence="4 7" id="KW-0812">Transmembrane</keyword>
<dbReference type="RefSeq" id="WP_120172152.1">
    <property type="nucleotide sequence ID" value="NZ_AP018400.1"/>
</dbReference>
<dbReference type="KEGG" id="srq:SR187_8365"/>
<dbReference type="Pfam" id="PF03458">
    <property type="entry name" value="Gly_transporter"/>
    <property type="match status" value="2"/>
</dbReference>
<feature type="transmembrane region" description="Helical" evidence="7">
    <location>
        <begin position="66"/>
        <end position="83"/>
    </location>
</feature>
<dbReference type="EMBL" id="AP018400">
    <property type="protein sequence ID" value="BBA93276.1"/>
    <property type="molecule type" value="Genomic_DNA"/>
</dbReference>
<evidence type="ECO:0000256" key="1">
    <source>
        <dbReference type="ARBA" id="ARBA00004651"/>
    </source>
</evidence>
<dbReference type="Proteomes" id="UP000269331">
    <property type="component" value="Chromosome"/>
</dbReference>
<evidence type="ECO:0000256" key="7">
    <source>
        <dbReference type="SAM" id="Phobius"/>
    </source>
</evidence>
<evidence type="ECO:0000313" key="10">
    <source>
        <dbReference type="Proteomes" id="UP000269331"/>
    </source>
</evidence>
<organism evidence="9 10">
    <name type="scientific">Streptococcus ruminantium</name>
    <dbReference type="NCBI Taxonomy" id="1917441"/>
    <lineage>
        <taxon>Bacteria</taxon>
        <taxon>Bacillati</taxon>
        <taxon>Bacillota</taxon>
        <taxon>Bacilli</taxon>
        <taxon>Lactobacillales</taxon>
        <taxon>Streptococcaceae</taxon>
        <taxon>Streptococcus</taxon>
    </lineage>
</organism>
<evidence type="ECO:0000259" key="8">
    <source>
        <dbReference type="Pfam" id="PF03458"/>
    </source>
</evidence>
<keyword evidence="3" id="KW-1003">Cell membrane</keyword>